<comment type="similarity">
    <text evidence="1">Belongs to the TRIM/RBCC family.</text>
</comment>
<protein>
    <submittedName>
        <fullName evidence="11">Tripartite motif-containing protein 2</fullName>
    </submittedName>
</protein>
<proteinExistence type="inferred from homology"/>
<dbReference type="Gene3D" id="2.60.40.10">
    <property type="entry name" value="Immunoglobulins"/>
    <property type="match status" value="1"/>
</dbReference>
<dbReference type="Proteomes" id="UP001152320">
    <property type="component" value="Chromosome 17"/>
</dbReference>
<evidence type="ECO:0000259" key="10">
    <source>
        <dbReference type="PROSITE" id="PS50119"/>
    </source>
</evidence>
<dbReference type="Gene3D" id="2.120.10.30">
    <property type="entry name" value="TolB, C-terminal domain"/>
    <property type="match status" value="2"/>
</dbReference>
<evidence type="ECO:0000313" key="12">
    <source>
        <dbReference type="Proteomes" id="UP001152320"/>
    </source>
</evidence>
<dbReference type="PANTHER" id="PTHR25462">
    <property type="entry name" value="BONUS, ISOFORM C-RELATED"/>
    <property type="match status" value="1"/>
</dbReference>
<dbReference type="SMART" id="SM00557">
    <property type="entry name" value="IG_FLMN"/>
    <property type="match status" value="1"/>
</dbReference>
<feature type="repeat" description="NHL" evidence="8">
    <location>
        <begin position="536"/>
        <end position="579"/>
    </location>
</feature>
<evidence type="ECO:0000256" key="3">
    <source>
        <dbReference type="ARBA" id="ARBA00022737"/>
    </source>
</evidence>
<evidence type="ECO:0000259" key="9">
    <source>
        <dbReference type="PROSITE" id="PS50089"/>
    </source>
</evidence>
<dbReference type="SUPFAM" id="SSF101898">
    <property type="entry name" value="NHL repeat"/>
    <property type="match status" value="1"/>
</dbReference>
<dbReference type="GO" id="GO:0008270">
    <property type="term" value="F:zinc ion binding"/>
    <property type="evidence" value="ECO:0007669"/>
    <property type="project" value="UniProtKB-KW"/>
</dbReference>
<evidence type="ECO:0000256" key="1">
    <source>
        <dbReference type="ARBA" id="ARBA00008518"/>
    </source>
</evidence>
<dbReference type="Pfam" id="PF00643">
    <property type="entry name" value="zf-B_box"/>
    <property type="match status" value="1"/>
</dbReference>
<dbReference type="InterPro" id="IPR013783">
    <property type="entry name" value="Ig-like_fold"/>
</dbReference>
<feature type="repeat" description="NHL" evidence="8">
    <location>
        <begin position="502"/>
        <end position="532"/>
    </location>
</feature>
<feature type="domain" description="B box-type" evidence="10">
    <location>
        <begin position="89"/>
        <end position="141"/>
    </location>
</feature>
<dbReference type="InterPro" id="IPR014756">
    <property type="entry name" value="Ig_E-set"/>
</dbReference>
<evidence type="ECO:0000313" key="11">
    <source>
        <dbReference type="EMBL" id="KAJ8025541.1"/>
    </source>
</evidence>
<keyword evidence="12" id="KW-1185">Reference proteome</keyword>
<dbReference type="CDD" id="cd16449">
    <property type="entry name" value="RING-HC"/>
    <property type="match status" value="1"/>
</dbReference>
<dbReference type="AlphaFoldDB" id="A0A9Q0YPV2"/>
<evidence type="ECO:0000256" key="5">
    <source>
        <dbReference type="ARBA" id="ARBA00022833"/>
    </source>
</evidence>
<gene>
    <name evidence="11" type="ORF">HOLleu_33128</name>
</gene>
<feature type="repeat" description="Filamin" evidence="7">
    <location>
        <begin position="349"/>
        <end position="405"/>
    </location>
</feature>
<keyword evidence="4 6" id="KW-0863">Zinc-finger</keyword>
<reference evidence="11" key="1">
    <citation type="submission" date="2021-10" db="EMBL/GenBank/DDBJ databases">
        <title>Tropical sea cucumber genome reveals ecological adaptation and Cuvierian tubules defense mechanism.</title>
        <authorList>
            <person name="Chen T."/>
        </authorList>
    </citation>
    <scope>NUCLEOTIDE SEQUENCE</scope>
    <source>
        <strain evidence="11">Nanhai2018</strain>
        <tissue evidence="11">Muscle</tissue>
    </source>
</reference>
<dbReference type="InterPro" id="IPR000315">
    <property type="entry name" value="Znf_B-box"/>
</dbReference>
<keyword evidence="2" id="KW-0479">Metal-binding</keyword>
<dbReference type="InterPro" id="IPR001298">
    <property type="entry name" value="Filamin/ABP280_rpt"/>
</dbReference>
<dbReference type="InterPro" id="IPR017907">
    <property type="entry name" value="Znf_RING_CS"/>
</dbReference>
<dbReference type="CDD" id="cd19756">
    <property type="entry name" value="Bbox2"/>
    <property type="match status" value="1"/>
</dbReference>
<evidence type="ECO:0000256" key="7">
    <source>
        <dbReference type="PROSITE-ProRule" id="PRU00087"/>
    </source>
</evidence>
<dbReference type="InterPro" id="IPR011042">
    <property type="entry name" value="6-blade_b-propeller_TolB-like"/>
</dbReference>
<comment type="caution">
    <text evidence="11">The sequence shown here is derived from an EMBL/GenBank/DDBJ whole genome shotgun (WGS) entry which is preliminary data.</text>
</comment>
<dbReference type="InterPro" id="IPR013083">
    <property type="entry name" value="Znf_RING/FYVE/PHD"/>
</dbReference>
<dbReference type="PROSITE" id="PS51125">
    <property type="entry name" value="NHL"/>
    <property type="match status" value="2"/>
</dbReference>
<dbReference type="Pfam" id="PF15227">
    <property type="entry name" value="zf-C3HC4_4"/>
    <property type="match status" value="1"/>
</dbReference>
<accession>A0A9Q0YPV2</accession>
<dbReference type="PROSITE" id="PS50194">
    <property type="entry name" value="FILAMIN_REPEAT"/>
    <property type="match status" value="1"/>
</dbReference>
<dbReference type="PROSITE" id="PS50089">
    <property type="entry name" value="ZF_RING_2"/>
    <property type="match status" value="1"/>
</dbReference>
<dbReference type="OrthoDB" id="654191at2759"/>
<dbReference type="SUPFAM" id="SSF57845">
    <property type="entry name" value="B-box zinc-binding domain"/>
    <property type="match status" value="1"/>
</dbReference>
<keyword evidence="3" id="KW-0677">Repeat</keyword>
<dbReference type="Gene3D" id="3.30.40.10">
    <property type="entry name" value="Zinc/RING finger domain, C3HC4 (zinc finger)"/>
    <property type="match status" value="1"/>
</dbReference>
<dbReference type="Pfam" id="PF01436">
    <property type="entry name" value="NHL"/>
    <property type="match status" value="2"/>
</dbReference>
<dbReference type="SMART" id="SM00184">
    <property type="entry name" value="RING"/>
    <property type="match status" value="1"/>
</dbReference>
<evidence type="ECO:0000256" key="8">
    <source>
        <dbReference type="PROSITE-ProRule" id="PRU00504"/>
    </source>
</evidence>
<dbReference type="EMBL" id="JAIZAY010000017">
    <property type="protein sequence ID" value="KAJ8025541.1"/>
    <property type="molecule type" value="Genomic_DNA"/>
</dbReference>
<dbReference type="Gene3D" id="3.30.160.60">
    <property type="entry name" value="Classic Zinc Finger"/>
    <property type="match status" value="1"/>
</dbReference>
<dbReference type="CDD" id="cd05819">
    <property type="entry name" value="NHL"/>
    <property type="match status" value="1"/>
</dbReference>
<dbReference type="InterPro" id="IPR001841">
    <property type="entry name" value="Znf_RING"/>
</dbReference>
<evidence type="ECO:0000256" key="2">
    <source>
        <dbReference type="ARBA" id="ARBA00022723"/>
    </source>
</evidence>
<feature type="domain" description="RING-type" evidence="9">
    <location>
        <begin position="4"/>
        <end position="45"/>
    </location>
</feature>
<name>A0A9Q0YPV2_HOLLE</name>
<dbReference type="InterPro" id="IPR047153">
    <property type="entry name" value="TRIM45/56/19-like"/>
</dbReference>
<dbReference type="PROSITE" id="PS00518">
    <property type="entry name" value="ZF_RING_1"/>
    <property type="match status" value="1"/>
</dbReference>
<dbReference type="PANTHER" id="PTHR25462:SF296">
    <property type="entry name" value="MEIOTIC P26, ISOFORM F"/>
    <property type="match status" value="1"/>
</dbReference>
<dbReference type="SUPFAM" id="SSF57850">
    <property type="entry name" value="RING/U-box"/>
    <property type="match status" value="1"/>
</dbReference>
<evidence type="ECO:0000256" key="4">
    <source>
        <dbReference type="ARBA" id="ARBA00022771"/>
    </source>
</evidence>
<sequence length="679" mass="75148">MVECPVHYGILIQPKSLPCGHVICLDCIRRWVEARRGVLVCPECNSEQVLPREGVDGLPNCYRLIHLCEYLGNLNEVASAVDAGVKARSGTLKCDTHREMTLDRICRDCRLPVCQECARQEHAGHMCLDGSTFMKHMGQPLKKLLGQARIKQKEAQKSLDEIDKMKKELLANKTSAVGVIDQFVIKLIEQATAAGDMLRNQVESTFQEKHQLLEDQENYLRATIEEIEGVSQMLNNQPDDPQQSLTNLPPMVEDATNRLQEVKKMDVQFAPKTSSDIWMDMDGTVMEWFQPNGSKRIGKVMTSEVACPSECQLAVVSEEPSLLSQEVEVELTLNDGHGAQVRCHDSKIVSAEVVNVKGKRVIQVFEHRSNGKLYTKFRPKCIGKYLLNVKVYNQKVKNSPLPILVAPRGTSTVDLKGYPPFHGPHDVRKVGDNFLVLGDEGIVIVDKEGRMVNKFTIEDRVFYPYALAYHNQAYFVTALKGKKVVKFSKMGIATQSFGVGVLEAPTGIAVSKDGTIYVADDKKCCIFVFGGDGKLVRSFSGPGNDKDQLRNPWYIKLNHKGQLVVADCGNCRIQVFNPQTGKCKKSIYVEHAGKPLACRGLDLDVHDNIFVTARAPGKLAQFECVKVYSPDGDALGTFAESPPRSGLHFARGITVIGGELKPTALVVDGGSSAVKFFVI</sequence>
<evidence type="ECO:0000256" key="6">
    <source>
        <dbReference type="PROSITE-ProRule" id="PRU00024"/>
    </source>
</evidence>
<dbReference type="InterPro" id="IPR017868">
    <property type="entry name" value="Filamin/ABP280_repeat-like"/>
</dbReference>
<organism evidence="11 12">
    <name type="scientific">Holothuria leucospilota</name>
    <name type="common">Black long sea cucumber</name>
    <name type="synonym">Mertensiothuria leucospilota</name>
    <dbReference type="NCBI Taxonomy" id="206669"/>
    <lineage>
        <taxon>Eukaryota</taxon>
        <taxon>Metazoa</taxon>
        <taxon>Echinodermata</taxon>
        <taxon>Eleutherozoa</taxon>
        <taxon>Echinozoa</taxon>
        <taxon>Holothuroidea</taxon>
        <taxon>Aspidochirotacea</taxon>
        <taxon>Aspidochirotida</taxon>
        <taxon>Holothuriidae</taxon>
        <taxon>Holothuria</taxon>
    </lineage>
</organism>
<dbReference type="PROSITE" id="PS50119">
    <property type="entry name" value="ZF_BBOX"/>
    <property type="match status" value="1"/>
</dbReference>
<keyword evidence="5" id="KW-0862">Zinc</keyword>
<dbReference type="SUPFAM" id="SSF81296">
    <property type="entry name" value="E set domains"/>
    <property type="match status" value="1"/>
</dbReference>
<dbReference type="InterPro" id="IPR001258">
    <property type="entry name" value="NHL_repeat"/>
</dbReference>